<dbReference type="InterPro" id="IPR008580">
    <property type="entry name" value="PPPDE_dom"/>
</dbReference>
<dbReference type="Proteomes" id="UP000694520">
    <property type="component" value="Chromosome 5"/>
</dbReference>
<protein>
    <recommendedName>
        <fullName evidence="2">palmitoyl-protein hydrolase</fullName>
        <ecNumber evidence="2">3.1.2.22</ecNumber>
    </recommendedName>
</protein>
<dbReference type="Ensembl" id="ENSBGRT00000015890.1">
    <property type="protein sequence ID" value="ENSBGRP00000013778.1"/>
    <property type="gene ID" value="ENSBGRG00000008726.1"/>
</dbReference>
<comment type="catalytic activity">
    <reaction evidence="5">
        <text>S-hexadecanoyl-L-cysteinyl-[protein] + H2O = L-cysteinyl-[protein] + hexadecanoate + H(+)</text>
        <dbReference type="Rhea" id="RHEA:19233"/>
        <dbReference type="Rhea" id="RHEA-COMP:10131"/>
        <dbReference type="Rhea" id="RHEA-COMP:11032"/>
        <dbReference type="ChEBI" id="CHEBI:7896"/>
        <dbReference type="ChEBI" id="CHEBI:15377"/>
        <dbReference type="ChEBI" id="CHEBI:15378"/>
        <dbReference type="ChEBI" id="CHEBI:29950"/>
        <dbReference type="ChEBI" id="CHEBI:74151"/>
        <dbReference type="EC" id="3.1.2.22"/>
    </reaction>
    <physiologicalReaction direction="left-to-right" evidence="5">
        <dbReference type="Rhea" id="RHEA:19234"/>
    </physiologicalReaction>
</comment>
<dbReference type="GO" id="GO:0006508">
    <property type="term" value="P:proteolysis"/>
    <property type="evidence" value="ECO:0007669"/>
    <property type="project" value="UniProtKB-KW"/>
</dbReference>
<dbReference type="SMART" id="SM01179">
    <property type="entry name" value="DUF862"/>
    <property type="match status" value="1"/>
</dbReference>
<evidence type="ECO:0000256" key="2">
    <source>
        <dbReference type="ARBA" id="ARBA00012423"/>
    </source>
</evidence>
<dbReference type="PROSITE" id="PS51858">
    <property type="entry name" value="PPPDE"/>
    <property type="match status" value="1"/>
</dbReference>
<reference evidence="7" key="2">
    <citation type="submission" date="2025-08" db="UniProtKB">
        <authorList>
            <consortium name="Ensembl"/>
        </authorList>
    </citation>
    <scope>IDENTIFICATION</scope>
</reference>
<evidence type="ECO:0000259" key="6">
    <source>
        <dbReference type="PROSITE" id="PS51858"/>
    </source>
</evidence>
<dbReference type="GeneTree" id="ENSGT00730000111100"/>
<name>A0A8B9WZA8_BOSMU</name>
<dbReference type="InterPro" id="IPR042266">
    <property type="entry name" value="PPPDE_sf"/>
</dbReference>
<evidence type="ECO:0000256" key="5">
    <source>
        <dbReference type="ARBA" id="ARBA00047409"/>
    </source>
</evidence>
<sequence length="193" mass="21535">MLLSTKYFVLKIRIRVCREVGMKYTGAGFLLLKLESISTVKVLTPELGFCECKDSPEMEEPYVFISFFPLNTQSGKPSSAWECRKGIPCPQIQLWSPSHCLTSVSCTRLLTHICVPNLIMYRSEAYNIFENNCNTFSNEVAQFLTGRKIPSYITDLPSEILSTPFGQALRPFLDSIAIQPPGGSPVGRPNGQS</sequence>
<dbReference type="Pfam" id="PF05903">
    <property type="entry name" value="Peptidase_C97"/>
    <property type="match status" value="1"/>
</dbReference>
<keyword evidence="8" id="KW-1185">Reference proteome</keyword>
<dbReference type="PANTHER" id="PTHR12378:SF7">
    <property type="entry name" value="DESUMOYLATING ISOPEPTIDASE 1"/>
    <property type="match status" value="1"/>
</dbReference>
<dbReference type="AlphaFoldDB" id="A0A8B9WZA8"/>
<organism evidence="7 8">
    <name type="scientific">Bos mutus grunniens</name>
    <name type="common">Wild yak</name>
    <name type="synonym">Bos grunniens</name>
    <dbReference type="NCBI Taxonomy" id="30521"/>
    <lineage>
        <taxon>Eukaryota</taxon>
        <taxon>Metazoa</taxon>
        <taxon>Chordata</taxon>
        <taxon>Craniata</taxon>
        <taxon>Vertebrata</taxon>
        <taxon>Euteleostomi</taxon>
        <taxon>Mammalia</taxon>
        <taxon>Eutheria</taxon>
        <taxon>Laurasiatheria</taxon>
        <taxon>Artiodactyla</taxon>
        <taxon>Ruminantia</taxon>
        <taxon>Pecora</taxon>
        <taxon>Bovidae</taxon>
        <taxon>Bovinae</taxon>
        <taxon>Bos</taxon>
    </lineage>
</organism>
<accession>A0A8B9WZA8</accession>
<evidence type="ECO:0000256" key="4">
    <source>
        <dbReference type="ARBA" id="ARBA00022801"/>
    </source>
</evidence>
<keyword evidence="4" id="KW-0378">Hydrolase</keyword>
<evidence type="ECO:0000256" key="3">
    <source>
        <dbReference type="ARBA" id="ARBA00022670"/>
    </source>
</evidence>
<reference evidence="7" key="1">
    <citation type="submission" date="2019-05" db="EMBL/GenBank/DDBJ databases">
        <authorList>
            <person name="Zhang S."/>
            <person name="Liu J."/>
        </authorList>
    </citation>
    <scope>NUCLEOTIDE SEQUENCE [LARGE SCALE GENOMIC DNA]</scope>
</reference>
<keyword evidence="3" id="KW-0645">Protease</keyword>
<reference evidence="7" key="3">
    <citation type="submission" date="2025-09" db="UniProtKB">
        <authorList>
            <consortium name="Ensembl"/>
        </authorList>
    </citation>
    <scope>IDENTIFICATION</scope>
</reference>
<feature type="domain" description="PPPDE" evidence="6">
    <location>
        <begin position="1"/>
        <end position="174"/>
    </location>
</feature>
<dbReference type="GO" id="GO:0008474">
    <property type="term" value="F:palmitoyl-(protein) hydrolase activity"/>
    <property type="evidence" value="ECO:0007669"/>
    <property type="project" value="UniProtKB-EC"/>
</dbReference>
<evidence type="ECO:0000313" key="8">
    <source>
        <dbReference type="Proteomes" id="UP000694520"/>
    </source>
</evidence>
<dbReference type="EC" id="3.1.2.22" evidence="2"/>
<evidence type="ECO:0000313" key="7">
    <source>
        <dbReference type="Ensembl" id="ENSBGRP00000013778.1"/>
    </source>
</evidence>
<proteinExistence type="inferred from homology"/>
<dbReference type="GO" id="GO:0008233">
    <property type="term" value="F:peptidase activity"/>
    <property type="evidence" value="ECO:0007669"/>
    <property type="project" value="UniProtKB-KW"/>
</dbReference>
<dbReference type="PANTHER" id="PTHR12378">
    <property type="entry name" value="DESUMOYLATING ISOPEPTIDASE"/>
    <property type="match status" value="1"/>
</dbReference>
<dbReference type="GO" id="GO:0070646">
    <property type="term" value="P:protein modification by small protein removal"/>
    <property type="evidence" value="ECO:0007669"/>
    <property type="project" value="TreeGrafter"/>
</dbReference>
<evidence type="ECO:0000256" key="1">
    <source>
        <dbReference type="ARBA" id="ARBA00008140"/>
    </source>
</evidence>
<comment type="similarity">
    <text evidence="1">Belongs to the DeSI family.</text>
</comment>
<dbReference type="Gene3D" id="3.90.1720.30">
    <property type="entry name" value="PPPDE domains"/>
    <property type="match status" value="1"/>
</dbReference>